<name>A0A1G2U6M7_9BACT</name>
<comment type="caution">
    <text evidence="3">The sequence shown here is derived from an EMBL/GenBank/DDBJ whole genome shotgun (WGS) entry which is preliminary data.</text>
</comment>
<keyword evidence="2" id="KW-1133">Transmembrane helix</keyword>
<dbReference type="InterPro" id="IPR024414">
    <property type="entry name" value="Uncharacterised_PrgI"/>
</dbReference>
<keyword evidence="2" id="KW-0472">Membrane</keyword>
<evidence type="ECO:0008006" key="5">
    <source>
        <dbReference type="Google" id="ProtNLM"/>
    </source>
</evidence>
<feature type="compositionally biased region" description="Basic and acidic residues" evidence="1">
    <location>
        <begin position="144"/>
        <end position="154"/>
    </location>
</feature>
<keyword evidence="2" id="KW-0812">Transmembrane</keyword>
<proteinExistence type="predicted"/>
<evidence type="ECO:0000313" key="4">
    <source>
        <dbReference type="Proteomes" id="UP000179283"/>
    </source>
</evidence>
<dbReference type="AlphaFoldDB" id="A0A1G2U6M7"/>
<feature type="transmembrane region" description="Helical" evidence="2">
    <location>
        <begin position="24"/>
        <end position="41"/>
    </location>
</feature>
<feature type="region of interest" description="Disordered" evidence="1">
    <location>
        <begin position="133"/>
        <end position="154"/>
    </location>
</feature>
<reference evidence="3 4" key="1">
    <citation type="journal article" date="2016" name="Nat. Commun.">
        <title>Thousands of microbial genomes shed light on interconnected biogeochemical processes in an aquifer system.</title>
        <authorList>
            <person name="Anantharaman K."/>
            <person name="Brown C.T."/>
            <person name="Hug L.A."/>
            <person name="Sharon I."/>
            <person name="Castelle C.J."/>
            <person name="Probst A.J."/>
            <person name="Thomas B.C."/>
            <person name="Singh A."/>
            <person name="Wilkins M.J."/>
            <person name="Karaoz U."/>
            <person name="Brodie E.L."/>
            <person name="Williams K.H."/>
            <person name="Hubbard S.S."/>
            <person name="Banfield J.F."/>
        </authorList>
    </citation>
    <scope>NUCLEOTIDE SEQUENCE [LARGE SCALE GENOMIC DNA]</scope>
</reference>
<sequence>MRFQVPQFIEVEDKLFGPFTLKQFLYLAGGAGIIVVLFSILPKFIAILISLPILIVSLALAFFKVNNRPFINALESFFKYTAGEKLYIWKKATEQGKMGARKVADPQVLVPRLSDSKLKDLSWSLDVKQAASTNNQLSADDAEVEKTTSDNSKQ</sequence>
<evidence type="ECO:0000256" key="2">
    <source>
        <dbReference type="SAM" id="Phobius"/>
    </source>
</evidence>
<dbReference type="Proteomes" id="UP000179283">
    <property type="component" value="Unassembled WGS sequence"/>
</dbReference>
<gene>
    <name evidence="3" type="ORF">A2920_01595</name>
</gene>
<evidence type="ECO:0000313" key="3">
    <source>
        <dbReference type="EMBL" id="OHB04612.1"/>
    </source>
</evidence>
<evidence type="ECO:0000256" key="1">
    <source>
        <dbReference type="SAM" id="MobiDB-lite"/>
    </source>
</evidence>
<feature type="transmembrane region" description="Helical" evidence="2">
    <location>
        <begin position="47"/>
        <end position="65"/>
    </location>
</feature>
<dbReference type="Pfam" id="PF12666">
    <property type="entry name" value="PrgI"/>
    <property type="match status" value="1"/>
</dbReference>
<dbReference type="EMBL" id="MHWD01000008">
    <property type="protein sequence ID" value="OHB04612.1"/>
    <property type="molecule type" value="Genomic_DNA"/>
</dbReference>
<protein>
    <recommendedName>
        <fullName evidence="5">PrgI family protein</fullName>
    </recommendedName>
</protein>
<accession>A0A1G2U6M7</accession>
<organism evidence="3 4">
    <name type="scientific">Candidatus Zambryskibacteria bacterium RIFCSPLOWO2_01_FULL_43_17</name>
    <dbReference type="NCBI Taxonomy" id="1802760"/>
    <lineage>
        <taxon>Bacteria</taxon>
        <taxon>Candidatus Zambryskiibacteriota</taxon>
    </lineage>
</organism>